<feature type="domain" description="TonB-dependent receptor plug" evidence="18">
    <location>
        <begin position="93"/>
        <end position="186"/>
    </location>
</feature>
<dbReference type="PROSITE" id="PS52016">
    <property type="entry name" value="TONB_DEPENDENT_REC_3"/>
    <property type="match status" value="1"/>
</dbReference>
<evidence type="ECO:0000256" key="6">
    <source>
        <dbReference type="ARBA" id="ARBA00022692"/>
    </source>
</evidence>
<evidence type="ECO:0000256" key="9">
    <source>
        <dbReference type="ARBA" id="ARBA00023065"/>
    </source>
</evidence>
<evidence type="ECO:0000256" key="15">
    <source>
        <dbReference type="PROSITE-ProRule" id="PRU10144"/>
    </source>
</evidence>
<dbReference type="InterPro" id="IPR036942">
    <property type="entry name" value="Beta-barrel_TonB_sf"/>
</dbReference>
<keyword evidence="12 19" id="KW-0675">Receptor</keyword>
<evidence type="ECO:0000256" key="16">
    <source>
        <dbReference type="RuleBase" id="RU003357"/>
    </source>
</evidence>
<protein>
    <submittedName>
        <fullName evidence="19">Iron complex outermembrane receptor protein</fullName>
    </submittedName>
</protein>
<dbReference type="InterPro" id="IPR010917">
    <property type="entry name" value="TonB_rcpt_CS"/>
</dbReference>
<evidence type="ECO:0000256" key="5">
    <source>
        <dbReference type="ARBA" id="ARBA00022496"/>
    </source>
</evidence>
<evidence type="ECO:0000256" key="8">
    <source>
        <dbReference type="ARBA" id="ARBA00023004"/>
    </source>
</evidence>
<evidence type="ECO:0000256" key="14">
    <source>
        <dbReference type="PROSITE-ProRule" id="PRU01360"/>
    </source>
</evidence>
<keyword evidence="13 14" id="KW-0998">Cell outer membrane</keyword>
<dbReference type="InterPro" id="IPR039426">
    <property type="entry name" value="TonB-dep_rcpt-like"/>
</dbReference>
<dbReference type="GO" id="GO:0015891">
    <property type="term" value="P:siderophore transport"/>
    <property type="evidence" value="ECO:0007669"/>
    <property type="project" value="InterPro"/>
</dbReference>
<keyword evidence="10 16" id="KW-0798">TonB box</keyword>
<dbReference type="PROSITE" id="PS01156">
    <property type="entry name" value="TONB_DEPENDENT_REC_2"/>
    <property type="match status" value="1"/>
</dbReference>
<dbReference type="GO" id="GO:0038023">
    <property type="term" value="F:signaling receptor activity"/>
    <property type="evidence" value="ECO:0007669"/>
    <property type="project" value="InterPro"/>
</dbReference>
<comment type="subcellular location">
    <subcellularLocation>
        <location evidence="1 14">Cell outer membrane</location>
        <topology evidence="1 14">Multi-pass membrane protein</topology>
    </subcellularLocation>
</comment>
<dbReference type="Pfam" id="PF00593">
    <property type="entry name" value="TonB_dep_Rec_b-barrel"/>
    <property type="match status" value="1"/>
</dbReference>
<dbReference type="InterPro" id="IPR010105">
    <property type="entry name" value="TonB_sidphr_rcpt"/>
</dbReference>
<sequence>MPPIPGARRARSAARAHALPWPTTMHTLRPIAHAAAIACAGLIALSPAVQAQTDASAGNGATSTLPRVDITGARERYRAETTSAGTRSPTPTEQIPQSIVTLNRNLLQDQGSTTLSDALRNASNVNAVDSRDAWNSNFKVRGFNASTVVDGVAMPGYFAGFESLSAADRIDVVKGPAGALYGATQGQGGTTSTGGTIALSTRAADPLRTVREVGLRVGSFDTRAFNLDLNQPLAEDWAVRLVGDVGQTGFETEGLTQRHRAWAPSVTWQPDGRTQVVLRLRSQDTKGQDYSGLPRTGTLDTTQLTLARDHLIVSQGQPDNTLMSRGANLQWTEQINEVWSGQLLLSRQSAEIDQRGVWLGDPLVCGFGAATLTGNYVCGARLWDRFTTTTVSPALTARYRSGAVQHTAQVGLDWEKTRDEAFMAFPNGLGPLDFFAFANLPSTSYQTWVEPVAPDPADQRNTYRSRTVYLQDQVDVGAWHVLGSLRHTDIQVTDVNANAFFGHDNVTRNRTLTPRAGVVRDWTTQVSTFASLSKGVKVPIGSVFSTPPKPETSLQKEIGLRLKDLGGLSGSLAWFDLARENVAVGDPANPGKSRQTGLQRSRGIEADLRWQASPALTWLAQATRMKARIEEDTTAANVGKVLFNVPERSARIAARHDWLQGPAAGLSAGLGLTHHGRLAGDTTNTYFTPAATLWDAQLGYRMGDARYALRIDNLADKKYFVPSTYFGGGQVIPARPRTVQASATFAF</sequence>
<dbReference type="InterPro" id="IPR037066">
    <property type="entry name" value="Plug_dom_sf"/>
</dbReference>
<dbReference type="SUPFAM" id="SSF56935">
    <property type="entry name" value="Porins"/>
    <property type="match status" value="1"/>
</dbReference>
<reference evidence="19 20" key="1">
    <citation type="submission" date="2019-02" db="EMBL/GenBank/DDBJ databases">
        <title>Genomic Encyclopedia of Type Strains, Phase IV (KMG-IV): sequencing the most valuable type-strain genomes for metagenomic binning, comparative biology and taxonomic classification.</title>
        <authorList>
            <person name="Goeker M."/>
        </authorList>
    </citation>
    <scope>NUCLEOTIDE SEQUENCE [LARGE SCALE GENOMIC DNA]</scope>
    <source>
        <strain evidence="19 20">DSM 10617</strain>
    </source>
</reference>
<comment type="caution">
    <text evidence="19">The sequence shown here is derived from an EMBL/GenBank/DDBJ whole genome shotgun (WGS) entry which is preliminary data.</text>
</comment>
<dbReference type="NCBIfam" id="TIGR01783">
    <property type="entry name" value="TonB-siderophor"/>
    <property type="match status" value="1"/>
</dbReference>
<evidence type="ECO:0000256" key="3">
    <source>
        <dbReference type="ARBA" id="ARBA00022448"/>
    </source>
</evidence>
<keyword evidence="7" id="KW-0732">Signal</keyword>
<evidence type="ECO:0000313" key="19">
    <source>
        <dbReference type="EMBL" id="RZS54905.1"/>
    </source>
</evidence>
<name>A0A4Q7LJU6_9BURK</name>
<dbReference type="AlphaFoldDB" id="A0A4Q7LJU6"/>
<evidence type="ECO:0000256" key="10">
    <source>
        <dbReference type="ARBA" id="ARBA00023077"/>
    </source>
</evidence>
<evidence type="ECO:0000259" key="18">
    <source>
        <dbReference type="Pfam" id="PF07715"/>
    </source>
</evidence>
<evidence type="ECO:0000313" key="20">
    <source>
        <dbReference type="Proteomes" id="UP000293433"/>
    </source>
</evidence>
<feature type="domain" description="TonB-dependent receptor-like beta-barrel" evidence="17">
    <location>
        <begin position="280"/>
        <end position="714"/>
    </location>
</feature>
<dbReference type="Pfam" id="PF07715">
    <property type="entry name" value="Plug"/>
    <property type="match status" value="1"/>
</dbReference>
<evidence type="ECO:0000256" key="1">
    <source>
        <dbReference type="ARBA" id="ARBA00004571"/>
    </source>
</evidence>
<dbReference type="Gene3D" id="2.170.130.10">
    <property type="entry name" value="TonB-dependent receptor, plug domain"/>
    <property type="match status" value="1"/>
</dbReference>
<keyword evidence="20" id="KW-1185">Reference proteome</keyword>
<evidence type="ECO:0000256" key="2">
    <source>
        <dbReference type="ARBA" id="ARBA00009810"/>
    </source>
</evidence>
<dbReference type="GO" id="GO:0009279">
    <property type="term" value="C:cell outer membrane"/>
    <property type="evidence" value="ECO:0007669"/>
    <property type="project" value="UniProtKB-SubCell"/>
</dbReference>
<proteinExistence type="inferred from homology"/>
<feature type="short sequence motif" description="TonB C-terminal box" evidence="15">
    <location>
        <begin position="730"/>
        <end position="747"/>
    </location>
</feature>
<accession>A0A4Q7LJU6</accession>
<dbReference type="OrthoDB" id="127311at2"/>
<evidence type="ECO:0000256" key="12">
    <source>
        <dbReference type="ARBA" id="ARBA00023170"/>
    </source>
</evidence>
<dbReference type="Proteomes" id="UP000293433">
    <property type="component" value="Unassembled WGS sequence"/>
</dbReference>
<keyword evidence="5" id="KW-0410">Iron transport</keyword>
<dbReference type="InterPro" id="IPR012910">
    <property type="entry name" value="Plug_dom"/>
</dbReference>
<dbReference type="EMBL" id="SGWV01000009">
    <property type="protein sequence ID" value="RZS54905.1"/>
    <property type="molecule type" value="Genomic_DNA"/>
</dbReference>
<dbReference type="PANTHER" id="PTHR32552:SF68">
    <property type="entry name" value="FERRICHROME OUTER MEMBRANE TRANSPORTER_PHAGE RECEPTOR"/>
    <property type="match status" value="1"/>
</dbReference>
<keyword evidence="4 14" id="KW-1134">Transmembrane beta strand</keyword>
<evidence type="ECO:0000256" key="13">
    <source>
        <dbReference type="ARBA" id="ARBA00023237"/>
    </source>
</evidence>
<dbReference type="Gene3D" id="2.40.170.20">
    <property type="entry name" value="TonB-dependent receptor, beta-barrel domain"/>
    <property type="match status" value="1"/>
</dbReference>
<evidence type="ECO:0000256" key="7">
    <source>
        <dbReference type="ARBA" id="ARBA00022729"/>
    </source>
</evidence>
<gene>
    <name evidence="19" type="ORF">EV685_2390</name>
</gene>
<comment type="similarity">
    <text evidence="2 14 16">Belongs to the TonB-dependent receptor family.</text>
</comment>
<dbReference type="PANTHER" id="PTHR32552">
    <property type="entry name" value="FERRICHROME IRON RECEPTOR-RELATED"/>
    <property type="match status" value="1"/>
</dbReference>
<dbReference type="InterPro" id="IPR000531">
    <property type="entry name" value="Beta-barrel_TonB"/>
</dbReference>
<organism evidence="19 20">
    <name type="scientific">Sphaerotilus mobilis</name>
    <dbReference type="NCBI Taxonomy" id="47994"/>
    <lineage>
        <taxon>Bacteria</taxon>
        <taxon>Pseudomonadati</taxon>
        <taxon>Pseudomonadota</taxon>
        <taxon>Betaproteobacteria</taxon>
        <taxon>Burkholderiales</taxon>
        <taxon>Sphaerotilaceae</taxon>
        <taxon>Sphaerotilus</taxon>
    </lineage>
</organism>
<evidence type="ECO:0000259" key="17">
    <source>
        <dbReference type="Pfam" id="PF00593"/>
    </source>
</evidence>
<keyword evidence="11 14" id="KW-0472">Membrane</keyword>
<dbReference type="CDD" id="cd01347">
    <property type="entry name" value="ligand_gated_channel"/>
    <property type="match status" value="1"/>
</dbReference>
<keyword evidence="3 14" id="KW-0813">Transport</keyword>
<keyword evidence="9" id="KW-0406">Ion transport</keyword>
<dbReference type="GO" id="GO:0015344">
    <property type="term" value="F:siderophore uptake transmembrane transporter activity"/>
    <property type="evidence" value="ECO:0007669"/>
    <property type="project" value="TreeGrafter"/>
</dbReference>
<evidence type="ECO:0000256" key="11">
    <source>
        <dbReference type="ARBA" id="ARBA00023136"/>
    </source>
</evidence>
<evidence type="ECO:0000256" key="4">
    <source>
        <dbReference type="ARBA" id="ARBA00022452"/>
    </source>
</evidence>
<keyword evidence="8" id="KW-0408">Iron</keyword>
<keyword evidence="6 14" id="KW-0812">Transmembrane</keyword>